<proteinExistence type="predicted"/>
<evidence type="ECO:0000313" key="4">
    <source>
        <dbReference type="Proteomes" id="UP000612055"/>
    </source>
</evidence>
<accession>A0A835Y8A0</accession>
<reference evidence="3" key="1">
    <citation type="journal article" date="2020" name="bioRxiv">
        <title>Comparative genomics of Chlamydomonas.</title>
        <authorList>
            <person name="Craig R.J."/>
            <person name="Hasan A.R."/>
            <person name="Ness R.W."/>
            <person name="Keightley P.D."/>
        </authorList>
    </citation>
    <scope>NUCLEOTIDE SEQUENCE</scope>
    <source>
        <strain evidence="3">CCAP 11/70</strain>
    </source>
</reference>
<keyword evidence="2" id="KW-0732">Signal</keyword>
<dbReference type="Proteomes" id="UP000612055">
    <property type="component" value="Unassembled WGS sequence"/>
</dbReference>
<feature type="region of interest" description="Disordered" evidence="1">
    <location>
        <begin position="244"/>
        <end position="263"/>
    </location>
</feature>
<sequence>MRLELSVLATLCVAILAVSATADTDDTVARALGAHRFKRQRRLAHVAAGAAARQRLATENLCVDAGWGCDLNPGWVTTVPAPTTDTGKLIAYEQAAMYKCDSIEVEADCIKQSVCEWYGVSDLGICYPSPTLYNPLWLRDKEFCSGSLLDKAVVCGTNLKQAECSGECTWKTNAQLTDATKNADVDGSDSNLPQTKAKLVKYVTEYMESSMGYGDTERYGGVCTANWVWSTQLDDLANKAFKDEERGHSRAKNAKSGGLEAIR</sequence>
<feature type="chain" id="PRO_5032632316" evidence="2">
    <location>
        <begin position="23"/>
        <end position="263"/>
    </location>
</feature>
<evidence type="ECO:0000313" key="3">
    <source>
        <dbReference type="EMBL" id="KAG2496949.1"/>
    </source>
</evidence>
<organism evidence="3 4">
    <name type="scientific">Edaphochlamys debaryana</name>
    <dbReference type="NCBI Taxonomy" id="47281"/>
    <lineage>
        <taxon>Eukaryota</taxon>
        <taxon>Viridiplantae</taxon>
        <taxon>Chlorophyta</taxon>
        <taxon>core chlorophytes</taxon>
        <taxon>Chlorophyceae</taxon>
        <taxon>CS clade</taxon>
        <taxon>Chlamydomonadales</taxon>
        <taxon>Chlamydomonadales incertae sedis</taxon>
        <taxon>Edaphochlamys</taxon>
    </lineage>
</organism>
<gene>
    <name evidence="3" type="ORF">HYH03_004955</name>
</gene>
<keyword evidence="4" id="KW-1185">Reference proteome</keyword>
<dbReference type="AlphaFoldDB" id="A0A835Y8A0"/>
<protein>
    <submittedName>
        <fullName evidence="3">Uncharacterized protein</fullName>
    </submittedName>
</protein>
<evidence type="ECO:0000256" key="2">
    <source>
        <dbReference type="SAM" id="SignalP"/>
    </source>
</evidence>
<feature type="signal peptide" evidence="2">
    <location>
        <begin position="1"/>
        <end position="22"/>
    </location>
</feature>
<comment type="caution">
    <text evidence="3">The sequence shown here is derived from an EMBL/GenBank/DDBJ whole genome shotgun (WGS) entry which is preliminary data.</text>
</comment>
<dbReference type="EMBL" id="JAEHOE010000016">
    <property type="protein sequence ID" value="KAG2496949.1"/>
    <property type="molecule type" value="Genomic_DNA"/>
</dbReference>
<name>A0A835Y8A0_9CHLO</name>
<evidence type="ECO:0000256" key="1">
    <source>
        <dbReference type="SAM" id="MobiDB-lite"/>
    </source>
</evidence>